<accession>A0A9D4EH19</accession>
<comment type="caution">
    <text evidence="1">The sequence shown here is derived from an EMBL/GenBank/DDBJ whole genome shotgun (WGS) entry which is preliminary data.</text>
</comment>
<keyword evidence="2" id="KW-1185">Reference proteome</keyword>
<proteinExistence type="predicted"/>
<evidence type="ECO:0000313" key="1">
    <source>
        <dbReference type="EMBL" id="KAH3779581.1"/>
    </source>
</evidence>
<dbReference type="EMBL" id="JAIWYP010000008">
    <property type="protein sequence ID" value="KAH3779581.1"/>
    <property type="molecule type" value="Genomic_DNA"/>
</dbReference>
<sequence>MIITHYLSFLDERVGEDTLPIVGSAAETNVRPALFFDEGPQRIAFQIQGRALVGLFHGTKLGLQ</sequence>
<dbReference type="AlphaFoldDB" id="A0A9D4EH19"/>
<protein>
    <submittedName>
        <fullName evidence="1">Uncharacterized protein</fullName>
    </submittedName>
</protein>
<evidence type="ECO:0000313" key="2">
    <source>
        <dbReference type="Proteomes" id="UP000828390"/>
    </source>
</evidence>
<dbReference type="Proteomes" id="UP000828390">
    <property type="component" value="Unassembled WGS sequence"/>
</dbReference>
<reference evidence="1" key="1">
    <citation type="journal article" date="2019" name="bioRxiv">
        <title>The Genome of the Zebra Mussel, Dreissena polymorpha: A Resource for Invasive Species Research.</title>
        <authorList>
            <person name="McCartney M.A."/>
            <person name="Auch B."/>
            <person name="Kono T."/>
            <person name="Mallez S."/>
            <person name="Zhang Y."/>
            <person name="Obille A."/>
            <person name="Becker A."/>
            <person name="Abrahante J.E."/>
            <person name="Garbe J."/>
            <person name="Badalamenti J.P."/>
            <person name="Herman A."/>
            <person name="Mangelson H."/>
            <person name="Liachko I."/>
            <person name="Sullivan S."/>
            <person name="Sone E.D."/>
            <person name="Koren S."/>
            <person name="Silverstein K.A.T."/>
            <person name="Beckman K.B."/>
            <person name="Gohl D.M."/>
        </authorList>
    </citation>
    <scope>NUCLEOTIDE SEQUENCE</scope>
    <source>
        <strain evidence="1">Duluth1</strain>
        <tissue evidence="1">Whole animal</tissue>
    </source>
</reference>
<gene>
    <name evidence="1" type="ORF">DPMN_157384</name>
</gene>
<reference evidence="1" key="2">
    <citation type="submission" date="2020-11" db="EMBL/GenBank/DDBJ databases">
        <authorList>
            <person name="McCartney M.A."/>
            <person name="Auch B."/>
            <person name="Kono T."/>
            <person name="Mallez S."/>
            <person name="Becker A."/>
            <person name="Gohl D.M."/>
            <person name="Silverstein K.A.T."/>
            <person name="Koren S."/>
            <person name="Bechman K.B."/>
            <person name="Herman A."/>
            <person name="Abrahante J.E."/>
            <person name="Garbe J."/>
        </authorList>
    </citation>
    <scope>NUCLEOTIDE SEQUENCE</scope>
    <source>
        <strain evidence="1">Duluth1</strain>
        <tissue evidence="1">Whole animal</tissue>
    </source>
</reference>
<name>A0A9D4EH19_DREPO</name>
<organism evidence="1 2">
    <name type="scientific">Dreissena polymorpha</name>
    <name type="common">Zebra mussel</name>
    <name type="synonym">Mytilus polymorpha</name>
    <dbReference type="NCBI Taxonomy" id="45954"/>
    <lineage>
        <taxon>Eukaryota</taxon>
        <taxon>Metazoa</taxon>
        <taxon>Spiralia</taxon>
        <taxon>Lophotrochozoa</taxon>
        <taxon>Mollusca</taxon>
        <taxon>Bivalvia</taxon>
        <taxon>Autobranchia</taxon>
        <taxon>Heteroconchia</taxon>
        <taxon>Euheterodonta</taxon>
        <taxon>Imparidentia</taxon>
        <taxon>Neoheterodontei</taxon>
        <taxon>Myida</taxon>
        <taxon>Dreissenoidea</taxon>
        <taxon>Dreissenidae</taxon>
        <taxon>Dreissena</taxon>
    </lineage>
</organism>